<keyword evidence="1" id="KW-0472">Membrane</keyword>
<evidence type="ECO:0000259" key="2">
    <source>
        <dbReference type="Pfam" id="PF00497"/>
    </source>
</evidence>
<feature type="domain" description="Solute-binding protein family 3/N-terminal" evidence="2">
    <location>
        <begin position="34"/>
        <end position="350"/>
    </location>
</feature>
<keyword evidence="1" id="KW-1133">Transmembrane helix</keyword>
<evidence type="ECO:0000313" key="3">
    <source>
        <dbReference type="EMBL" id="QHU34121.1"/>
    </source>
</evidence>
<name>A0A6C0LWK8_9ZZZZ</name>
<dbReference type="AlphaFoldDB" id="A0A6C0LWK8"/>
<proteinExistence type="predicted"/>
<organism evidence="3">
    <name type="scientific">viral metagenome</name>
    <dbReference type="NCBI Taxonomy" id="1070528"/>
    <lineage>
        <taxon>unclassified sequences</taxon>
        <taxon>metagenomes</taxon>
        <taxon>organismal metagenomes</taxon>
    </lineage>
</organism>
<dbReference type="EMBL" id="MN740567">
    <property type="protein sequence ID" value="QHU34121.1"/>
    <property type="molecule type" value="Genomic_DNA"/>
</dbReference>
<feature type="transmembrane region" description="Helical" evidence="1">
    <location>
        <begin position="193"/>
        <end position="212"/>
    </location>
</feature>
<dbReference type="Gene3D" id="3.40.190.10">
    <property type="entry name" value="Periplasmic binding protein-like II"/>
    <property type="match status" value="1"/>
</dbReference>
<protein>
    <recommendedName>
        <fullName evidence="2">Solute-binding protein family 3/N-terminal domain-containing protein</fullName>
    </recommendedName>
</protein>
<dbReference type="InterPro" id="IPR001638">
    <property type="entry name" value="Solute-binding_3/MltF_N"/>
</dbReference>
<dbReference type="Pfam" id="PF00497">
    <property type="entry name" value="SBP_bac_3"/>
    <property type="match status" value="1"/>
</dbReference>
<accession>A0A6C0LWK8</accession>
<sequence length="362" mass="40672">MSSFNNDSIKETIKVFVITGPETSGIVTHVNNINGKKEYSGMAWDIVEELKKLPSFEKYNFEYTFSKSGYNNYNETVDWVSNGTYDLGLATYSQNSERESKINFSVPITIDAYAVYHYKNTSEFNMFKRVFYDIGYLLSILIVFGIIAGLFLLLIDPGRNKIKQTKSLFLRSVMTGISSFSGTRGALFGNATSSLKGLVSVVFVMLFSLVFLQFMQAEITSTLIEEKQGSGISDNDIKMKPALGHEGYAHTIKWEENGGKVTRHKGKSNEELLNIYKSNPDKHLGVVLSYYDGYPFLDLHPEITASVFGNDTMCMIYNPNKKGFGEILNKGLLHLRSTKKLKKICKLYFSSDDLNAPPACTL</sequence>
<keyword evidence="1" id="KW-0812">Transmembrane</keyword>
<reference evidence="3" key="1">
    <citation type="journal article" date="2020" name="Nature">
        <title>Giant virus diversity and host interactions through global metagenomics.</title>
        <authorList>
            <person name="Schulz F."/>
            <person name="Roux S."/>
            <person name="Paez-Espino D."/>
            <person name="Jungbluth S."/>
            <person name="Walsh D.A."/>
            <person name="Denef V.J."/>
            <person name="McMahon K.D."/>
            <person name="Konstantinidis K.T."/>
            <person name="Eloe-Fadrosh E.A."/>
            <person name="Kyrpides N.C."/>
            <person name="Woyke T."/>
        </authorList>
    </citation>
    <scope>NUCLEOTIDE SEQUENCE</scope>
    <source>
        <strain evidence="3">GVMAG-S-1016713-123</strain>
    </source>
</reference>
<feature type="transmembrane region" description="Helical" evidence="1">
    <location>
        <begin position="168"/>
        <end position="187"/>
    </location>
</feature>
<dbReference type="SUPFAM" id="SSF53850">
    <property type="entry name" value="Periplasmic binding protein-like II"/>
    <property type="match status" value="1"/>
</dbReference>
<evidence type="ECO:0000256" key="1">
    <source>
        <dbReference type="SAM" id="Phobius"/>
    </source>
</evidence>
<feature type="transmembrane region" description="Helical" evidence="1">
    <location>
        <begin position="134"/>
        <end position="156"/>
    </location>
</feature>